<evidence type="ECO:0000256" key="12">
    <source>
        <dbReference type="ARBA" id="ARBA00023239"/>
    </source>
</evidence>
<comment type="catalytic activity">
    <reaction evidence="1">
        <text>Hydrolysis of DNA containing ring-opened 7-methylguanine residues, releasing 2,6-diamino-4-hydroxy-5-(N-methyl)formamidopyrimidine.</text>
        <dbReference type="EC" id="3.2.2.23"/>
    </reaction>
</comment>
<comment type="subunit">
    <text evidence="4">Monomer.</text>
</comment>
<organism evidence="19 20">
    <name type="scientific">candidate division Kazan bacterium GW2011_GWA1_44_22</name>
    <dbReference type="NCBI Taxonomy" id="1620410"/>
    <lineage>
        <taxon>Bacteria</taxon>
        <taxon>Bacteria division Kazan-3B-28</taxon>
    </lineage>
</organism>
<dbReference type="EMBL" id="LCIJ01000001">
    <property type="protein sequence ID" value="KKT53264.1"/>
    <property type="molecule type" value="Genomic_DNA"/>
</dbReference>
<evidence type="ECO:0000256" key="11">
    <source>
        <dbReference type="ARBA" id="ARBA00023204"/>
    </source>
</evidence>
<dbReference type="NCBIfam" id="NF002211">
    <property type="entry name" value="PRK01103.1"/>
    <property type="match status" value="1"/>
</dbReference>
<dbReference type="SUPFAM" id="SSF57716">
    <property type="entry name" value="Glucocorticoid receptor-like (DNA-binding domain)"/>
    <property type="match status" value="1"/>
</dbReference>
<dbReference type="SMART" id="SM00898">
    <property type="entry name" value="Fapy_DNA_glyco"/>
    <property type="match status" value="1"/>
</dbReference>
<evidence type="ECO:0000256" key="16">
    <source>
        <dbReference type="PROSITE-ProRule" id="PRU00391"/>
    </source>
</evidence>
<gene>
    <name evidence="19" type="ORF">VE96_C0001G0019</name>
</gene>
<evidence type="ECO:0000313" key="20">
    <source>
        <dbReference type="Proteomes" id="UP000034752"/>
    </source>
</evidence>
<dbReference type="GO" id="GO:0008270">
    <property type="term" value="F:zinc ion binding"/>
    <property type="evidence" value="ECO:0007669"/>
    <property type="project" value="UniProtKB-KW"/>
</dbReference>
<feature type="domain" description="FPG-type" evidence="17">
    <location>
        <begin position="289"/>
        <end position="323"/>
    </location>
</feature>
<dbReference type="GO" id="GO:0003684">
    <property type="term" value="F:damaged DNA binding"/>
    <property type="evidence" value="ECO:0007669"/>
    <property type="project" value="InterPro"/>
</dbReference>
<dbReference type="InterPro" id="IPR010979">
    <property type="entry name" value="Ribosomal_uS13-like_H2TH"/>
</dbReference>
<dbReference type="PROSITE" id="PS51068">
    <property type="entry name" value="FPG_CAT"/>
    <property type="match status" value="1"/>
</dbReference>
<keyword evidence="12" id="KW-0456">Lyase</keyword>
<evidence type="ECO:0000256" key="8">
    <source>
        <dbReference type="ARBA" id="ARBA00022801"/>
    </source>
</evidence>
<dbReference type="Gene3D" id="1.10.8.50">
    <property type="match status" value="1"/>
</dbReference>
<dbReference type="SUPFAM" id="SSF81624">
    <property type="entry name" value="N-terminal domain of MutM-like DNA repair proteins"/>
    <property type="match status" value="1"/>
</dbReference>
<dbReference type="AlphaFoldDB" id="A0A0G1KZF8"/>
<dbReference type="PROSITE" id="PS01242">
    <property type="entry name" value="ZF_FPG_1"/>
    <property type="match status" value="1"/>
</dbReference>
<keyword evidence="11" id="KW-0234">DNA repair</keyword>
<dbReference type="FunFam" id="1.10.8.50:FF:000003">
    <property type="entry name" value="Formamidopyrimidine-DNA glycosylase"/>
    <property type="match status" value="1"/>
</dbReference>
<keyword evidence="9" id="KW-0862">Zinc</keyword>
<dbReference type="PATRIC" id="fig|1620410.3.peg.20"/>
<name>A0A0G1KZF8_UNCK3</name>
<comment type="catalytic activity">
    <reaction evidence="15">
        <text>2'-deoxyribonucleotide-(2'-deoxyribose 5'-phosphate)-2'-deoxyribonucleotide-DNA = a 3'-end 2'-deoxyribonucleotide-(2,3-dehydro-2,3-deoxyribose 5'-phosphate)-DNA + a 5'-end 5'-phospho-2'-deoxyribonucleoside-DNA + H(+)</text>
        <dbReference type="Rhea" id="RHEA:66592"/>
        <dbReference type="Rhea" id="RHEA-COMP:13180"/>
        <dbReference type="Rhea" id="RHEA-COMP:16897"/>
        <dbReference type="Rhea" id="RHEA-COMP:17067"/>
        <dbReference type="ChEBI" id="CHEBI:15378"/>
        <dbReference type="ChEBI" id="CHEBI:136412"/>
        <dbReference type="ChEBI" id="CHEBI:157695"/>
        <dbReference type="ChEBI" id="CHEBI:167181"/>
        <dbReference type="EC" id="4.2.99.18"/>
    </reaction>
</comment>
<comment type="similarity">
    <text evidence="3">Belongs to the FPG family.</text>
</comment>
<dbReference type="Pfam" id="PF06831">
    <property type="entry name" value="H2TH"/>
    <property type="match status" value="1"/>
</dbReference>
<comment type="caution">
    <text evidence="19">The sequence shown here is derived from an EMBL/GenBank/DDBJ whole genome shotgun (WGS) entry which is preliminary data.</text>
</comment>
<dbReference type="GO" id="GO:0140078">
    <property type="term" value="F:class I DNA-(apurinic or apyrimidinic site) endonuclease activity"/>
    <property type="evidence" value="ECO:0007669"/>
    <property type="project" value="UniProtKB-EC"/>
</dbReference>
<evidence type="ECO:0000256" key="7">
    <source>
        <dbReference type="ARBA" id="ARBA00022771"/>
    </source>
</evidence>
<keyword evidence="7 16" id="KW-0863">Zinc-finger</keyword>
<evidence type="ECO:0000259" key="17">
    <source>
        <dbReference type="PROSITE" id="PS51066"/>
    </source>
</evidence>
<feature type="domain" description="Formamidopyrimidine-DNA glycosylase catalytic" evidence="18">
    <location>
        <begin position="2"/>
        <end position="163"/>
    </location>
</feature>
<sequence length="323" mass="36216">MPELPEVETVVRGLSRHIVGQSIKDIRILNKKSFIKVAPMPTGRQARLRSGSNLKIKKISRRGKAVIITLSEELSLLIHLKMTGQLIYVPKIARHSGESLGRLQNRMNKSVRSWTSQDDEGIKRLNLGHPTKDFAEEMPSRHTRVIFELSKGALYFNDQRKFGWVKLVPTKDVEKDSFISKLGVEPLSRSFNANVLWETVQRHPNSPIKSTLMDQSLIAGVGNIYSDEALFVAGIRPDRKGKTITKPETKKLASAIKKVLELGIKHAGTSIANYKNAEGLPGRMQNYLKVYGRKNKICPHKCGVVKSIRIGGRSAHFCPICQH</sequence>
<evidence type="ECO:0000256" key="15">
    <source>
        <dbReference type="ARBA" id="ARBA00044632"/>
    </source>
</evidence>
<proteinExistence type="inferred from homology"/>
<keyword evidence="10" id="KW-0238">DNA-binding</keyword>
<dbReference type="PANTHER" id="PTHR22993">
    <property type="entry name" value="FORMAMIDOPYRIMIDINE-DNA GLYCOSYLASE"/>
    <property type="match status" value="1"/>
</dbReference>
<dbReference type="InterPro" id="IPR035937">
    <property type="entry name" value="FPG_N"/>
</dbReference>
<evidence type="ECO:0000256" key="6">
    <source>
        <dbReference type="ARBA" id="ARBA00022763"/>
    </source>
</evidence>
<evidence type="ECO:0000313" key="19">
    <source>
        <dbReference type="EMBL" id="KKT53264.1"/>
    </source>
</evidence>
<dbReference type="SMART" id="SM01232">
    <property type="entry name" value="H2TH"/>
    <property type="match status" value="1"/>
</dbReference>
<evidence type="ECO:0000256" key="14">
    <source>
        <dbReference type="ARBA" id="ARBA00023295"/>
    </source>
</evidence>
<dbReference type="InterPro" id="IPR020629">
    <property type="entry name" value="FPG_Glyclase"/>
</dbReference>
<comment type="cofactor">
    <cofactor evidence="2">
        <name>Zn(2+)</name>
        <dbReference type="ChEBI" id="CHEBI:29105"/>
    </cofactor>
</comment>
<accession>A0A0G1KZF8</accession>
<evidence type="ECO:0000256" key="1">
    <source>
        <dbReference type="ARBA" id="ARBA00001668"/>
    </source>
</evidence>
<dbReference type="GO" id="GO:0006284">
    <property type="term" value="P:base-excision repair"/>
    <property type="evidence" value="ECO:0007669"/>
    <property type="project" value="InterPro"/>
</dbReference>
<evidence type="ECO:0000256" key="5">
    <source>
        <dbReference type="ARBA" id="ARBA00022723"/>
    </source>
</evidence>
<evidence type="ECO:0000256" key="2">
    <source>
        <dbReference type="ARBA" id="ARBA00001947"/>
    </source>
</evidence>
<dbReference type="Proteomes" id="UP000034752">
    <property type="component" value="Unassembled WGS sequence"/>
</dbReference>
<dbReference type="InterPro" id="IPR015886">
    <property type="entry name" value="H2TH_FPG"/>
</dbReference>
<keyword evidence="5" id="KW-0479">Metal-binding</keyword>
<dbReference type="PANTHER" id="PTHR22993:SF9">
    <property type="entry name" value="FORMAMIDOPYRIMIDINE-DNA GLYCOSYLASE"/>
    <property type="match status" value="1"/>
</dbReference>
<dbReference type="CDD" id="cd08966">
    <property type="entry name" value="EcFpg-like_N"/>
    <property type="match status" value="1"/>
</dbReference>
<reference evidence="19 20" key="1">
    <citation type="journal article" date="2015" name="Nature">
        <title>rRNA introns, odd ribosomes, and small enigmatic genomes across a large radiation of phyla.</title>
        <authorList>
            <person name="Brown C.T."/>
            <person name="Hug L.A."/>
            <person name="Thomas B.C."/>
            <person name="Sharon I."/>
            <person name="Castelle C.J."/>
            <person name="Singh A."/>
            <person name="Wilkins M.J."/>
            <person name="Williams K.H."/>
            <person name="Banfield J.F."/>
        </authorList>
    </citation>
    <scope>NUCLEOTIDE SEQUENCE [LARGE SCALE GENOMIC DNA]</scope>
</reference>
<evidence type="ECO:0000256" key="13">
    <source>
        <dbReference type="ARBA" id="ARBA00023268"/>
    </source>
</evidence>
<dbReference type="InterPro" id="IPR015887">
    <property type="entry name" value="DNA_glyclase_Znf_dom_DNA_BS"/>
</dbReference>
<keyword evidence="13" id="KW-0511">Multifunctional enzyme</keyword>
<evidence type="ECO:0000259" key="18">
    <source>
        <dbReference type="PROSITE" id="PS51068"/>
    </source>
</evidence>
<evidence type="ECO:0000256" key="4">
    <source>
        <dbReference type="ARBA" id="ARBA00011245"/>
    </source>
</evidence>
<dbReference type="PROSITE" id="PS51066">
    <property type="entry name" value="ZF_FPG_2"/>
    <property type="match status" value="1"/>
</dbReference>
<dbReference type="InterPro" id="IPR012319">
    <property type="entry name" value="FPG_cat"/>
</dbReference>
<keyword evidence="6" id="KW-0227">DNA damage</keyword>
<dbReference type="InterPro" id="IPR000214">
    <property type="entry name" value="Znf_DNA_glyclase/AP_lyase"/>
</dbReference>
<evidence type="ECO:0000256" key="3">
    <source>
        <dbReference type="ARBA" id="ARBA00009409"/>
    </source>
</evidence>
<evidence type="ECO:0000256" key="9">
    <source>
        <dbReference type="ARBA" id="ARBA00022833"/>
    </source>
</evidence>
<keyword evidence="14" id="KW-0326">Glycosidase</keyword>
<protein>
    <submittedName>
        <fullName evidence="19">Formamidopyrimidine-DNA glycosylase</fullName>
    </submittedName>
</protein>
<evidence type="ECO:0000256" key="10">
    <source>
        <dbReference type="ARBA" id="ARBA00023125"/>
    </source>
</evidence>
<keyword evidence="8" id="KW-0378">Hydrolase</keyword>
<dbReference type="Pfam" id="PF01149">
    <property type="entry name" value="Fapy_DNA_glyco"/>
    <property type="match status" value="1"/>
</dbReference>
<dbReference type="GO" id="GO:0034039">
    <property type="term" value="F:8-oxo-7,8-dihydroguanine DNA N-glycosylase activity"/>
    <property type="evidence" value="ECO:0007669"/>
    <property type="project" value="TreeGrafter"/>
</dbReference>
<dbReference type="Gene3D" id="3.20.190.10">
    <property type="entry name" value="MutM-like, N-terminal"/>
    <property type="match status" value="1"/>
</dbReference>
<dbReference type="SUPFAM" id="SSF46946">
    <property type="entry name" value="S13-like H2TH domain"/>
    <property type="match status" value="1"/>
</dbReference>